<dbReference type="Proteomes" id="UP000649799">
    <property type="component" value="Unassembled WGS sequence"/>
</dbReference>
<dbReference type="NCBIfam" id="TIGR01444">
    <property type="entry name" value="fkbM_fam"/>
    <property type="match status" value="1"/>
</dbReference>
<keyword evidence="2" id="KW-0489">Methyltransferase</keyword>
<dbReference type="EMBL" id="JAANYN010000001">
    <property type="protein sequence ID" value="NHE55871.1"/>
    <property type="molecule type" value="Genomic_DNA"/>
</dbReference>
<accession>A0ABX0H5T1</accession>
<dbReference type="Pfam" id="PF05050">
    <property type="entry name" value="Methyltransf_21"/>
    <property type="match status" value="1"/>
</dbReference>
<evidence type="ECO:0000259" key="1">
    <source>
        <dbReference type="Pfam" id="PF05050"/>
    </source>
</evidence>
<dbReference type="GO" id="GO:0032259">
    <property type="term" value="P:methylation"/>
    <property type="evidence" value="ECO:0007669"/>
    <property type="project" value="UniProtKB-KW"/>
</dbReference>
<dbReference type="InterPro" id="IPR052514">
    <property type="entry name" value="SAM-dependent_MTase"/>
</dbReference>
<keyword evidence="2" id="KW-0808">Transferase</keyword>
<dbReference type="InterPro" id="IPR006342">
    <property type="entry name" value="FkbM_mtfrase"/>
</dbReference>
<name>A0ABX0H5T1_9BACT</name>
<dbReference type="InterPro" id="IPR029063">
    <property type="entry name" value="SAM-dependent_MTases_sf"/>
</dbReference>
<protein>
    <submittedName>
        <fullName evidence="2">FkbM family methyltransferase</fullName>
    </submittedName>
</protein>
<feature type="domain" description="Methyltransferase FkbM" evidence="1">
    <location>
        <begin position="85"/>
        <end position="252"/>
    </location>
</feature>
<dbReference type="PANTHER" id="PTHR34203:SF15">
    <property type="entry name" value="SLL1173 PROTEIN"/>
    <property type="match status" value="1"/>
</dbReference>
<dbReference type="PANTHER" id="PTHR34203">
    <property type="entry name" value="METHYLTRANSFERASE, FKBM FAMILY PROTEIN"/>
    <property type="match status" value="1"/>
</dbReference>
<gene>
    <name evidence="2" type="ORF">G9Q97_03475</name>
</gene>
<organism evidence="2 3">
    <name type="scientific">Cyclobacterium plantarum</name>
    <dbReference type="NCBI Taxonomy" id="2716263"/>
    <lineage>
        <taxon>Bacteria</taxon>
        <taxon>Pseudomonadati</taxon>
        <taxon>Bacteroidota</taxon>
        <taxon>Cytophagia</taxon>
        <taxon>Cytophagales</taxon>
        <taxon>Cyclobacteriaceae</taxon>
        <taxon>Cyclobacterium</taxon>
    </lineage>
</organism>
<evidence type="ECO:0000313" key="2">
    <source>
        <dbReference type="EMBL" id="NHE55871.1"/>
    </source>
</evidence>
<evidence type="ECO:0000313" key="3">
    <source>
        <dbReference type="Proteomes" id="UP000649799"/>
    </source>
</evidence>
<dbReference type="SUPFAM" id="SSF53335">
    <property type="entry name" value="S-adenosyl-L-methionine-dependent methyltransferases"/>
    <property type="match status" value="1"/>
</dbReference>
<proteinExistence type="predicted"/>
<dbReference type="GO" id="GO:0008168">
    <property type="term" value="F:methyltransferase activity"/>
    <property type="evidence" value="ECO:0007669"/>
    <property type="project" value="UniProtKB-KW"/>
</dbReference>
<keyword evidence="3" id="KW-1185">Reference proteome</keyword>
<reference evidence="2 3" key="1">
    <citation type="submission" date="2020-03" db="EMBL/GenBank/DDBJ databases">
        <title>Cyclobacterium plantarum sp. nov., a marine bacterium isolated from a coastal-marine wetland.</title>
        <authorList>
            <person name="Sanchez-Porro C."/>
            <person name="Ventosa A."/>
            <person name="Amoozegar M."/>
        </authorList>
    </citation>
    <scope>NUCLEOTIDE SEQUENCE [LARGE SCALE GENOMIC DNA]</scope>
    <source>
        <strain evidence="2 3">GBPx2</strain>
    </source>
</reference>
<dbReference type="Gene3D" id="3.40.50.150">
    <property type="entry name" value="Vaccinia Virus protein VP39"/>
    <property type="match status" value="1"/>
</dbReference>
<comment type="caution">
    <text evidence="2">The sequence shown here is derived from an EMBL/GenBank/DDBJ whole genome shotgun (WGS) entry which is preliminary data.</text>
</comment>
<sequence length="280" mass="31873">MEKFLSGISRQLFRIPGGYYIVKFLKNLFPVPKTPNWRIFRFRGIVFKVDLSKGMGNAIYWRGAHDWGPLFVLESILKKGATFIDIGANQGEYTLWGLRKVGLEGMVVAYEPSNAIFQQLEENIRLNPQYTQAVKTRKLGLSNKPGKLKLYTKSGSNEGVNSIFPSEEHDVFLNEINLSTLDKEVETLGWKRIDCLKIDVEGAELNVLLGAEKTIHKFRPIIITEISKSSCEAAGYDPKKILQFLENHHYKLNIIGLRGKIRPINKDTIPDFFNLIAFPI</sequence>